<keyword evidence="3" id="KW-1185">Reference proteome</keyword>
<dbReference type="EMBL" id="JADEWU010000005">
    <property type="protein sequence ID" value="MBE9142424.1"/>
    <property type="molecule type" value="Genomic_DNA"/>
</dbReference>
<gene>
    <name evidence="2" type="ORF">IQ236_04205</name>
</gene>
<sequence length="233" mass="25843">WSRKCAYCGVENVPLEVEHIHPKSQGGTDRISNLTVACHDCNQKKGNQDIQDFLSGKPDLLPRILKQAKQPLKDATAVNSTRWLLFNRLKETGLPVSTGSGGLTKFNRTRLNLPKTHWLDAACVGKVETLKVLTNKPLLILATGRGTRQMCGTDKYGFPTRHRSRIQIHKGFQTGDIVKAVVTKGKKIGFYLGRVLCRASGSFDLVTPHGRVAGISHKYCQSIHKKDGYSYGF</sequence>
<dbReference type="PANTHER" id="PTHR33877">
    <property type="entry name" value="SLL1193 PROTEIN"/>
    <property type="match status" value="1"/>
</dbReference>
<dbReference type="InterPro" id="IPR002711">
    <property type="entry name" value="HNH"/>
</dbReference>
<protein>
    <submittedName>
        <fullName evidence="2">HNH endonuclease</fullName>
    </submittedName>
</protein>
<proteinExistence type="predicted"/>
<feature type="non-terminal residue" evidence="2">
    <location>
        <position position="1"/>
    </location>
</feature>
<dbReference type="InterPro" id="IPR003615">
    <property type="entry name" value="HNH_nuc"/>
</dbReference>
<accession>A0ABR9U9W9</accession>
<comment type="caution">
    <text evidence="2">The sequence shown here is derived from an EMBL/GenBank/DDBJ whole genome shotgun (WGS) entry which is preliminary data.</text>
</comment>
<dbReference type="GO" id="GO:0004519">
    <property type="term" value="F:endonuclease activity"/>
    <property type="evidence" value="ECO:0007669"/>
    <property type="project" value="UniProtKB-KW"/>
</dbReference>
<keyword evidence="2" id="KW-0378">Hydrolase</keyword>
<name>A0ABR9U9W9_9CYAN</name>
<feature type="domain" description="HNH nuclease" evidence="1">
    <location>
        <begin position="1"/>
        <end position="43"/>
    </location>
</feature>
<dbReference type="InterPro" id="IPR052892">
    <property type="entry name" value="NA-targeting_endonuclease"/>
</dbReference>
<organism evidence="2 3">
    <name type="scientific">Planktothrix mougeotii LEGE 06226</name>
    <dbReference type="NCBI Taxonomy" id="1828728"/>
    <lineage>
        <taxon>Bacteria</taxon>
        <taxon>Bacillati</taxon>
        <taxon>Cyanobacteriota</taxon>
        <taxon>Cyanophyceae</taxon>
        <taxon>Oscillatoriophycideae</taxon>
        <taxon>Oscillatoriales</taxon>
        <taxon>Microcoleaceae</taxon>
        <taxon>Planktothrix</taxon>
    </lineage>
</organism>
<dbReference type="Proteomes" id="UP000640725">
    <property type="component" value="Unassembled WGS sequence"/>
</dbReference>
<dbReference type="Gene3D" id="1.10.30.50">
    <property type="match status" value="1"/>
</dbReference>
<dbReference type="CDD" id="cd00085">
    <property type="entry name" value="HNHc"/>
    <property type="match status" value="1"/>
</dbReference>
<dbReference type="SMART" id="SM00507">
    <property type="entry name" value="HNHc"/>
    <property type="match status" value="1"/>
</dbReference>
<evidence type="ECO:0000259" key="1">
    <source>
        <dbReference type="SMART" id="SM00507"/>
    </source>
</evidence>
<dbReference type="Pfam" id="PF01844">
    <property type="entry name" value="HNH"/>
    <property type="match status" value="1"/>
</dbReference>
<evidence type="ECO:0000313" key="2">
    <source>
        <dbReference type="EMBL" id="MBE9142424.1"/>
    </source>
</evidence>
<reference evidence="2 3" key="1">
    <citation type="submission" date="2020-10" db="EMBL/GenBank/DDBJ databases">
        <authorList>
            <person name="Castelo-Branco R."/>
            <person name="Eusebio N."/>
            <person name="Adriana R."/>
            <person name="Vieira A."/>
            <person name="Brugerolle De Fraissinette N."/>
            <person name="Rezende De Castro R."/>
            <person name="Schneider M.P."/>
            <person name="Vasconcelos V."/>
            <person name="Leao P.N."/>
        </authorList>
    </citation>
    <scope>NUCLEOTIDE SEQUENCE [LARGE SCALE GENOMIC DNA]</scope>
    <source>
        <strain evidence="2 3">LEGE 06226</strain>
    </source>
</reference>
<keyword evidence="2" id="KW-0540">Nuclease</keyword>
<dbReference type="RefSeq" id="WP_193868100.1">
    <property type="nucleotide sequence ID" value="NZ_JADEWU010000005.1"/>
</dbReference>
<evidence type="ECO:0000313" key="3">
    <source>
        <dbReference type="Proteomes" id="UP000640725"/>
    </source>
</evidence>
<dbReference type="PANTHER" id="PTHR33877:SF2">
    <property type="entry name" value="OS07G0170200 PROTEIN"/>
    <property type="match status" value="1"/>
</dbReference>
<keyword evidence="2" id="KW-0255">Endonuclease</keyword>